<accession>A0A0D7K6N6</accession>
<dbReference type="Proteomes" id="UP000316993">
    <property type="component" value="Unassembled WGS sequence"/>
</dbReference>
<evidence type="ECO:0000313" key="4">
    <source>
        <dbReference type="Proteomes" id="UP000316993"/>
    </source>
</evidence>
<dbReference type="STRING" id="80878.RP29_13565"/>
<protein>
    <submittedName>
        <fullName evidence="1">Uncharacterized protein</fullName>
    </submittedName>
</protein>
<dbReference type="EMBL" id="JXYQ01000043">
    <property type="protein sequence ID" value="KJA09975.1"/>
    <property type="molecule type" value="Genomic_DNA"/>
</dbReference>
<reference evidence="1 3" key="1">
    <citation type="submission" date="2014-12" db="EMBL/GenBank/DDBJ databases">
        <title>Isolation of bacteria from lake water.</title>
        <authorList>
            <person name="Sheng K.-Y."/>
            <person name="Chin P.-S."/>
            <person name="Chan K.-G."/>
            <person name="Tan G.S."/>
        </authorList>
    </citation>
    <scope>NUCLEOTIDE SEQUENCE [LARGE SCALE GENOMIC DNA]</scope>
    <source>
        <strain evidence="1 3">KY4</strain>
    </source>
</reference>
<proteinExistence type="predicted"/>
<evidence type="ECO:0000313" key="1">
    <source>
        <dbReference type="EMBL" id="KJA09975.1"/>
    </source>
</evidence>
<evidence type="ECO:0000313" key="3">
    <source>
        <dbReference type="Proteomes" id="UP000032566"/>
    </source>
</evidence>
<name>A0A0D7K6N6_9BURK</name>
<keyword evidence="3" id="KW-1185">Reference proteome</keyword>
<gene>
    <name evidence="2" type="ORF">BDD18_2715</name>
    <name evidence="1" type="ORF">RP29_13565</name>
</gene>
<dbReference type="AlphaFoldDB" id="A0A0D7K6N6"/>
<dbReference type="EMBL" id="VFPV01000002">
    <property type="protein sequence ID" value="TQN04009.1"/>
    <property type="molecule type" value="Genomic_DNA"/>
</dbReference>
<reference evidence="2 4" key="2">
    <citation type="submission" date="2019-06" db="EMBL/GenBank/DDBJ databases">
        <title>Genomic Encyclopedia of Archaeal and Bacterial Type Strains, Phase II (KMG-II): from individual species to whole genera.</title>
        <authorList>
            <person name="Goeker M."/>
        </authorList>
    </citation>
    <scope>NUCLEOTIDE SEQUENCE [LARGE SCALE GENOMIC DNA]</scope>
    <source>
        <strain evidence="2 4">DSM 7270</strain>
    </source>
</reference>
<evidence type="ECO:0000313" key="2">
    <source>
        <dbReference type="EMBL" id="TQN04009.1"/>
    </source>
</evidence>
<dbReference type="Proteomes" id="UP000032566">
    <property type="component" value="Unassembled WGS sequence"/>
</dbReference>
<sequence>MYFYVPTKTGERPGNEAQDAQRYVYRQRRATKWPGLSPAFPEGWALRLALAALQTLPRLEPCQQSVPCDH</sequence>
<organism evidence="1 3">
    <name type="scientific">Acidovorax temperans</name>
    <dbReference type="NCBI Taxonomy" id="80878"/>
    <lineage>
        <taxon>Bacteria</taxon>
        <taxon>Pseudomonadati</taxon>
        <taxon>Pseudomonadota</taxon>
        <taxon>Betaproteobacteria</taxon>
        <taxon>Burkholderiales</taxon>
        <taxon>Comamonadaceae</taxon>
        <taxon>Acidovorax</taxon>
    </lineage>
</organism>
<dbReference type="PATRIC" id="fig|80878.5.peg.2489"/>
<comment type="caution">
    <text evidence="1">The sequence shown here is derived from an EMBL/GenBank/DDBJ whole genome shotgun (WGS) entry which is preliminary data.</text>
</comment>